<evidence type="ECO:0000256" key="9">
    <source>
        <dbReference type="ARBA" id="ARBA00023136"/>
    </source>
</evidence>
<organism evidence="11 12">
    <name type="scientific">Tetranychus urticae</name>
    <name type="common">Two-spotted spider mite</name>
    <dbReference type="NCBI Taxonomy" id="32264"/>
    <lineage>
        <taxon>Eukaryota</taxon>
        <taxon>Metazoa</taxon>
        <taxon>Ecdysozoa</taxon>
        <taxon>Arthropoda</taxon>
        <taxon>Chelicerata</taxon>
        <taxon>Arachnida</taxon>
        <taxon>Acari</taxon>
        <taxon>Acariformes</taxon>
        <taxon>Trombidiformes</taxon>
        <taxon>Prostigmata</taxon>
        <taxon>Eleutherengona</taxon>
        <taxon>Raphignathae</taxon>
        <taxon>Tetranychoidea</taxon>
        <taxon>Tetranychidae</taxon>
        <taxon>Tetranychus</taxon>
    </lineage>
</organism>
<dbReference type="GO" id="GO:0016758">
    <property type="term" value="F:hexosyltransferase activity"/>
    <property type="evidence" value="ECO:0007669"/>
    <property type="project" value="InterPro"/>
</dbReference>
<evidence type="ECO:0000256" key="5">
    <source>
        <dbReference type="ARBA" id="ARBA00022692"/>
    </source>
</evidence>
<keyword evidence="9" id="KW-0472">Membrane</keyword>
<evidence type="ECO:0000256" key="2">
    <source>
        <dbReference type="ARBA" id="ARBA00008661"/>
    </source>
</evidence>
<dbReference type="eggNOG" id="KOG2287">
    <property type="taxonomic scope" value="Eukaryota"/>
</dbReference>
<sequence>MVMISLNIGGDDSLLSHNVSMKRPLIISPKYKDSFNLSQLKIDDMSQLIDLKDFKFTINNRICHGQPFSLEDHGSADANEGYNDDGDDIFLLIFIHSAPRNFAKRKTIRDTWASTRNVSCSQIRHVFLLGMVDDYELQRSIDSENKATGDIVQGNFLDTYRNLTYKHVMGLKWITYYCRNAKFILKTDDDIFVDVIQLVSHLKGLTANSVMPRRLLNCFVIRNPYPARSDKSKWKVTYEEYPGKYYPTYCFGWSVILSPDVVFDLYLQSRSTPYFWVDDVYVTGLLAQKANIDQTDIGPKLAISDQEIERWLENKETLTLPPLFVRPAAIKDLSTIYDLWNKTIKYYQFIR</sequence>
<evidence type="ECO:0000256" key="10">
    <source>
        <dbReference type="RuleBase" id="RU363063"/>
    </source>
</evidence>
<proteinExistence type="inferred from homology"/>
<dbReference type="Pfam" id="PF01762">
    <property type="entry name" value="Galactosyl_T"/>
    <property type="match status" value="1"/>
</dbReference>
<evidence type="ECO:0000256" key="1">
    <source>
        <dbReference type="ARBA" id="ARBA00004323"/>
    </source>
</evidence>
<dbReference type="EMBL" id="CAEY01001881">
    <property type="status" value="NOT_ANNOTATED_CDS"/>
    <property type="molecule type" value="Genomic_DNA"/>
</dbReference>
<dbReference type="EC" id="2.4.1.-" evidence="10"/>
<keyword evidence="5" id="KW-0812">Transmembrane</keyword>
<evidence type="ECO:0000256" key="6">
    <source>
        <dbReference type="ARBA" id="ARBA00022968"/>
    </source>
</evidence>
<keyword evidence="8 10" id="KW-0333">Golgi apparatus</keyword>
<dbReference type="InterPro" id="IPR002659">
    <property type="entry name" value="Glyco_trans_31"/>
</dbReference>
<evidence type="ECO:0000256" key="8">
    <source>
        <dbReference type="ARBA" id="ARBA00023034"/>
    </source>
</evidence>
<dbReference type="GO" id="GO:0006493">
    <property type="term" value="P:protein O-linked glycosylation"/>
    <property type="evidence" value="ECO:0007669"/>
    <property type="project" value="TreeGrafter"/>
</dbReference>
<reference evidence="11" key="2">
    <citation type="submission" date="2015-06" db="UniProtKB">
        <authorList>
            <consortium name="EnsemblMetazoa"/>
        </authorList>
    </citation>
    <scope>IDENTIFICATION</scope>
</reference>
<dbReference type="PANTHER" id="PTHR11214:SF376">
    <property type="entry name" value="HEXOSYLTRANSFERASE"/>
    <property type="match status" value="1"/>
</dbReference>
<dbReference type="Proteomes" id="UP000015104">
    <property type="component" value="Unassembled WGS sequence"/>
</dbReference>
<name>T1K8T3_TETUR</name>
<accession>T1K8T3</accession>
<keyword evidence="12" id="KW-1185">Reference proteome</keyword>
<dbReference type="EnsemblMetazoa" id="tetur07g02500.1">
    <property type="protein sequence ID" value="tetur07g02500.1"/>
    <property type="gene ID" value="tetur07g02500"/>
</dbReference>
<keyword evidence="6" id="KW-0735">Signal-anchor</keyword>
<keyword evidence="3 10" id="KW-0328">Glycosyltransferase</keyword>
<keyword evidence="7" id="KW-1133">Transmembrane helix</keyword>
<evidence type="ECO:0000313" key="12">
    <source>
        <dbReference type="Proteomes" id="UP000015104"/>
    </source>
</evidence>
<evidence type="ECO:0000256" key="3">
    <source>
        <dbReference type="ARBA" id="ARBA00022676"/>
    </source>
</evidence>
<dbReference type="FunFam" id="3.90.550.50:FF:000028">
    <property type="entry name" value="Hexosyltransferase"/>
    <property type="match status" value="1"/>
</dbReference>
<protein>
    <recommendedName>
        <fullName evidence="10">Hexosyltransferase</fullName>
        <ecNumber evidence="10">2.4.1.-</ecNumber>
    </recommendedName>
</protein>
<dbReference type="Gene3D" id="3.90.550.50">
    <property type="match status" value="1"/>
</dbReference>
<evidence type="ECO:0000256" key="7">
    <source>
        <dbReference type="ARBA" id="ARBA00022989"/>
    </source>
</evidence>
<evidence type="ECO:0000313" key="11">
    <source>
        <dbReference type="EnsemblMetazoa" id="tetur07g02500.1"/>
    </source>
</evidence>
<dbReference type="PANTHER" id="PTHR11214">
    <property type="entry name" value="BETA-1,3-N-ACETYLGLUCOSAMINYLTRANSFERASE"/>
    <property type="match status" value="1"/>
</dbReference>
<dbReference type="GO" id="GO:0000139">
    <property type="term" value="C:Golgi membrane"/>
    <property type="evidence" value="ECO:0007669"/>
    <property type="project" value="UniProtKB-SubCell"/>
</dbReference>
<dbReference type="AlphaFoldDB" id="T1K8T3"/>
<evidence type="ECO:0000256" key="4">
    <source>
        <dbReference type="ARBA" id="ARBA00022679"/>
    </source>
</evidence>
<dbReference type="HOGENOM" id="CLU_036849_2_0_1"/>
<comment type="subcellular location">
    <subcellularLocation>
        <location evidence="1 10">Golgi apparatus membrane</location>
        <topology evidence="1 10">Single-pass type II membrane protein</topology>
    </subcellularLocation>
</comment>
<comment type="similarity">
    <text evidence="2 10">Belongs to the glycosyltransferase 31 family.</text>
</comment>
<keyword evidence="4" id="KW-0808">Transferase</keyword>
<reference evidence="12" key="1">
    <citation type="submission" date="2011-08" db="EMBL/GenBank/DDBJ databases">
        <authorList>
            <person name="Rombauts S."/>
        </authorList>
    </citation>
    <scope>NUCLEOTIDE SEQUENCE</scope>
    <source>
        <strain evidence="12">London</strain>
    </source>
</reference>